<accession>A0A9W9ISQ3</accession>
<proteinExistence type="predicted"/>
<comment type="caution">
    <text evidence="2">The sequence shown here is derived from an EMBL/GenBank/DDBJ whole genome shotgun (WGS) entry which is preliminary data.</text>
</comment>
<feature type="compositionally biased region" description="Basic residues" evidence="1">
    <location>
        <begin position="1"/>
        <end position="10"/>
    </location>
</feature>
<dbReference type="AlphaFoldDB" id="A0A9W9ISQ3"/>
<reference evidence="2" key="2">
    <citation type="journal article" date="2023" name="IMA Fungus">
        <title>Comparative genomic study of the Penicillium genus elucidates a diverse pangenome and 15 lateral gene transfer events.</title>
        <authorList>
            <person name="Petersen C."/>
            <person name="Sorensen T."/>
            <person name="Nielsen M.R."/>
            <person name="Sondergaard T.E."/>
            <person name="Sorensen J.L."/>
            <person name="Fitzpatrick D.A."/>
            <person name="Frisvad J.C."/>
            <person name="Nielsen K.L."/>
        </authorList>
    </citation>
    <scope>NUCLEOTIDE SEQUENCE</scope>
    <source>
        <strain evidence="2">IBT 16849</strain>
    </source>
</reference>
<dbReference type="EMBL" id="JAPQKP010000008">
    <property type="protein sequence ID" value="KAJ5181126.1"/>
    <property type="molecule type" value="Genomic_DNA"/>
</dbReference>
<feature type="region of interest" description="Disordered" evidence="1">
    <location>
        <begin position="1"/>
        <end position="114"/>
    </location>
</feature>
<evidence type="ECO:0000313" key="2">
    <source>
        <dbReference type="EMBL" id="KAJ5181126.1"/>
    </source>
</evidence>
<protein>
    <submittedName>
        <fullName evidence="2">Uncharacterized protein</fullName>
    </submittedName>
</protein>
<gene>
    <name evidence="2" type="ORF">N7472_011086</name>
</gene>
<reference evidence="2" key="1">
    <citation type="submission" date="2022-11" db="EMBL/GenBank/DDBJ databases">
        <authorList>
            <person name="Petersen C."/>
        </authorList>
    </citation>
    <scope>NUCLEOTIDE SEQUENCE</scope>
    <source>
        <strain evidence="2">IBT 16849</strain>
    </source>
</reference>
<sequence length="419" mass="48030">MEPSTGKKRAATPTQKVRSQKYNHRWTQSNRKQEESKKRILTNAQPKGSPAAALKEVRSQKYYRGWVSNKIQAPSKKSPAQAQPKGAAATPKQTPSRKISAKAQPKGSPAATLKEVRSQKYYRGWISNNIQTPSKETLEEALPVQHNRQGWIKTEGRETLLAGYLGCQNVEELRRFIISWPILSLWGIFDKDAKKMPKKSVFRLADEQWDKLSSVSTGVSEKFAVPEDSSPDFTKVQKQRRVAWVCIRLAHVTESKYAVWSDAENIKETKRSQDKFTKENPGFEFPSSEAQTLVPRVSITYHLELGETRLELLNRSWELFRYFSWLFHTANVWSRVESVDAMKKAAVVQDENLPPWMRAPKEVVKSALVPHKTHEHYHPIEITAHWHRSKRFPGREDLESALTQAEEKGLTIPPPPPKY</sequence>
<name>A0A9W9ISQ3_9EURO</name>
<keyword evidence="3" id="KW-1185">Reference proteome</keyword>
<evidence type="ECO:0000313" key="3">
    <source>
        <dbReference type="Proteomes" id="UP001150879"/>
    </source>
</evidence>
<feature type="region of interest" description="Disordered" evidence="1">
    <location>
        <begin position="397"/>
        <end position="419"/>
    </location>
</feature>
<dbReference type="Proteomes" id="UP001150879">
    <property type="component" value="Unassembled WGS sequence"/>
</dbReference>
<organism evidence="2 3">
    <name type="scientific">Penicillium cf. griseofulvum</name>
    <dbReference type="NCBI Taxonomy" id="2972120"/>
    <lineage>
        <taxon>Eukaryota</taxon>
        <taxon>Fungi</taxon>
        <taxon>Dikarya</taxon>
        <taxon>Ascomycota</taxon>
        <taxon>Pezizomycotina</taxon>
        <taxon>Eurotiomycetes</taxon>
        <taxon>Eurotiomycetidae</taxon>
        <taxon>Eurotiales</taxon>
        <taxon>Aspergillaceae</taxon>
        <taxon>Penicillium</taxon>
    </lineage>
</organism>
<evidence type="ECO:0000256" key="1">
    <source>
        <dbReference type="SAM" id="MobiDB-lite"/>
    </source>
</evidence>